<proteinExistence type="predicted"/>
<comment type="caution">
    <text evidence="3">The sequence shown here is derived from an EMBL/GenBank/DDBJ whole genome shotgun (WGS) entry which is preliminary data.</text>
</comment>
<feature type="compositionally biased region" description="Low complexity" evidence="1">
    <location>
        <begin position="479"/>
        <end position="490"/>
    </location>
</feature>
<evidence type="ECO:0000313" key="3">
    <source>
        <dbReference type="EMBL" id="GGI09841.1"/>
    </source>
</evidence>
<reference evidence="4" key="1">
    <citation type="journal article" date="2019" name="Int. J. Syst. Evol. Microbiol.">
        <title>The Global Catalogue of Microorganisms (GCM) 10K type strain sequencing project: providing services to taxonomists for standard genome sequencing and annotation.</title>
        <authorList>
            <consortium name="The Broad Institute Genomics Platform"/>
            <consortium name="The Broad Institute Genome Sequencing Center for Infectious Disease"/>
            <person name="Wu L."/>
            <person name="Ma J."/>
        </authorList>
    </citation>
    <scope>NUCLEOTIDE SEQUENCE [LARGE SCALE GENOMIC DNA]</scope>
    <source>
        <strain evidence="4">CCM 8653</strain>
    </source>
</reference>
<feature type="region of interest" description="Disordered" evidence="1">
    <location>
        <begin position="477"/>
        <end position="513"/>
    </location>
</feature>
<keyword evidence="4" id="KW-1185">Reference proteome</keyword>
<evidence type="ECO:0000256" key="1">
    <source>
        <dbReference type="SAM" id="MobiDB-lite"/>
    </source>
</evidence>
<evidence type="ECO:0000259" key="2">
    <source>
        <dbReference type="Pfam" id="PF04230"/>
    </source>
</evidence>
<gene>
    <name evidence="3" type="ORF">GCM10007368_28210</name>
</gene>
<feature type="domain" description="Polysaccharide pyruvyl transferase" evidence="2">
    <location>
        <begin position="20"/>
        <end position="296"/>
    </location>
</feature>
<evidence type="ECO:0000313" key="4">
    <source>
        <dbReference type="Proteomes" id="UP000632535"/>
    </source>
</evidence>
<dbReference type="RefSeq" id="WP_188524340.1">
    <property type="nucleotide sequence ID" value="NZ_BMDG01000009.1"/>
</dbReference>
<dbReference type="InterPro" id="IPR007345">
    <property type="entry name" value="Polysacch_pyruvyl_Trfase"/>
</dbReference>
<name>A0ABQ2B9H6_9MICO</name>
<sequence>MQTPTPPARLFSWQYYTHQNYGDALLAEAVRYLFHSFGAGRYFRVADGADSRYPIGPRLVEKANTFDAGLIAGGGVIIPRNHDLSGWAFRSDVATARKLRRTIVFGIGFNLYRNHQGLAPVFKEHFEAVIENSPFVGMRNHGSIERLKEVVDKRFHDRIVFQPCPTTFLRHLVDGAGDPAAVPERGRRVTLQVTRSPAEKDDRVAQQVLEACRALRAAGYEIELASFFAKFDTPVVDHLRAHGFDDFTFVEMNTEGRDMLRGPRYFSQVPIVVSTRGHGAMVPFGAGSLVVPIDNSPKMVYFAREVGIQDLLIDVDDPDLGARIVANVERCHDEYDALQERARKERERLYGVSLENLARIYRSLTGETPAESECVPLGELEVWLSARLHAKTMQLEGRSRGDGARQELDRRVAREVERQVAGEVDARVAREMERRVAQEPDRAAVARDWLRERREELFARGDDARAKQVRRALEVVTDPAAPATPAGRGARYLRRRLGREPRRGDDQQEHETR</sequence>
<feature type="compositionally biased region" description="Basic and acidic residues" evidence="1">
    <location>
        <begin position="498"/>
        <end position="513"/>
    </location>
</feature>
<protein>
    <recommendedName>
        <fullName evidence="2">Polysaccharide pyruvyl transferase domain-containing protein</fullName>
    </recommendedName>
</protein>
<dbReference type="PANTHER" id="PTHR36836:SF1">
    <property type="entry name" value="COLANIC ACID BIOSYNTHESIS PROTEIN WCAK"/>
    <property type="match status" value="1"/>
</dbReference>
<accession>A0ABQ2B9H6</accession>
<dbReference type="Pfam" id="PF04230">
    <property type="entry name" value="PS_pyruv_trans"/>
    <property type="match status" value="1"/>
</dbReference>
<dbReference type="EMBL" id="BMDG01000009">
    <property type="protein sequence ID" value="GGI09841.1"/>
    <property type="molecule type" value="Genomic_DNA"/>
</dbReference>
<dbReference type="PANTHER" id="PTHR36836">
    <property type="entry name" value="COLANIC ACID BIOSYNTHESIS PROTEIN WCAK"/>
    <property type="match status" value="1"/>
</dbReference>
<organism evidence="3 4">
    <name type="scientific">Isoptericola cucumis</name>
    <dbReference type="NCBI Taxonomy" id="1776856"/>
    <lineage>
        <taxon>Bacteria</taxon>
        <taxon>Bacillati</taxon>
        <taxon>Actinomycetota</taxon>
        <taxon>Actinomycetes</taxon>
        <taxon>Micrococcales</taxon>
        <taxon>Promicromonosporaceae</taxon>
        <taxon>Isoptericola</taxon>
    </lineage>
</organism>
<dbReference type="Proteomes" id="UP000632535">
    <property type="component" value="Unassembled WGS sequence"/>
</dbReference>